<comment type="caution">
    <text evidence="2">The sequence shown here is derived from an EMBL/GenBank/DDBJ whole genome shotgun (WGS) entry which is preliminary data.</text>
</comment>
<evidence type="ECO:0000313" key="3">
    <source>
        <dbReference type="Proteomes" id="UP000030121"/>
    </source>
</evidence>
<dbReference type="SUPFAM" id="SSF47819">
    <property type="entry name" value="HRDC-like"/>
    <property type="match status" value="1"/>
</dbReference>
<accession>A0A0A2MFF2</accession>
<dbReference type="AlphaFoldDB" id="A0A0A2MFF2"/>
<organism evidence="2 3">
    <name type="scientific">Flavobacterium suncheonense GH29-5 = DSM 17707</name>
    <dbReference type="NCBI Taxonomy" id="1121899"/>
    <lineage>
        <taxon>Bacteria</taxon>
        <taxon>Pseudomonadati</taxon>
        <taxon>Bacteroidota</taxon>
        <taxon>Flavobacteriia</taxon>
        <taxon>Flavobacteriales</taxon>
        <taxon>Flavobacteriaceae</taxon>
        <taxon>Flavobacterium</taxon>
    </lineage>
</organism>
<dbReference type="OrthoDB" id="1269055at2"/>
<evidence type="ECO:0000313" key="2">
    <source>
        <dbReference type="EMBL" id="KGO90321.1"/>
    </source>
</evidence>
<sequence>MNIQVFTLRTNPDFFQSDQKKLNDFLQEIVYIKSSEYLVESGLDAPYWSILLHYEVCETRPSGVKIVKEKIKEVEESDLTPGAQYILECLKDWRTDKANELKVPKYMVCHNSELINIAFHQPTTMEALKNIKGFGEKKAQRFGEDIIALLNAV</sequence>
<dbReference type="STRING" id="1121899.GCA_000430025_01735"/>
<protein>
    <recommendedName>
        <fullName evidence="1">HRDC domain-containing protein</fullName>
    </recommendedName>
</protein>
<reference evidence="2 3" key="1">
    <citation type="submission" date="2013-09" db="EMBL/GenBank/DDBJ databases">
        <authorList>
            <person name="Zeng Z."/>
            <person name="Chen C."/>
        </authorList>
    </citation>
    <scope>NUCLEOTIDE SEQUENCE [LARGE SCALE GENOMIC DNA]</scope>
    <source>
        <strain evidence="2 3">GH29-5</strain>
    </source>
</reference>
<dbReference type="GO" id="GO:0003676">
    <property type="term" value="F:nucleic acid binding"/>
    <property type="evidence" value="ECO:0007669"/>
    <property type="project" value="InterPro"/>
</dbReference>
<dbReference type="EMBL" id="JRLW01000002">
    <property type="protein sequence ID" value="KGO90321.1"/>
    <property type="molecule type" value="Genomic_DNA"/>
</dbReference>
<dbReference type="RefSeq" id="WP_026980182.1">
    <property type="nucleotide sequence ID" value="NZ_AUCZ01000007.1"/>
</dbReference>
<proteinExistence type="predicted"/>
<dbReference type="Proteomes" id="UP000030121">
    <property type="component" value="Unassembled WGS sequence"/>
</dbReference>
<dbReference type="Pfam" id="PF00570">
    <property type="entry name" value="HRDC"/>
    <property type="match status" value="1"/>
</dbReference>
<dbReference type="GO" id="GO:0000166">
    <property type="term" value="F:nucleotide binding"/>
    <property type="evidence" value="ECO:0007669"/>
    <property type="project" value="InterPro"/>
</dbReference>
<dbReference type="InterPro" id="IPR002121">
    <property type="entry name" value="HRDC_dom"/>
</dbReference>
<feature type="domain" description="HRDC" evidence="1">
    <location>
        <begin position="80"/>
        <end position="153"/>
    </location>
</feature>
<dbReference type="Gene3D" id="1.10.150.80">
    <property type="entry name" value="HRDC domain"/>
    <property type="match status" value="1"/>
</dbReference>
<dbReference type="eggNOG" id="COG0514">
    <property type="taxonomic scope" value="Bacteria"/>
</dbReference>
<name>A0A0A2MFF2_9FLAO</name>
<gene>
    <name evidence="2" type="ORF">Q764_01870</name>
</gene>
<dbReference type="InterPro" id="IPR044876">
    <property type="entry name" value="HRDC_dom_sf"/>
</dbReference>
<dbReference type="PROSITE" id="PS50967">
    <property type="entry name" value="HRDC"/>
    <property type="match status" value="1"/>
</dbReference>
<keyword evidence="3" id="KW-1185">Reference proteome</keyword>
<dbReference type="InterPro" id="IPR010997">
    <property type="entry name" value="HRDC-like_sf"/>
</dbReference>
<evidence type="ECO:0000259" key="1">
    <source>
        <dbReference type="PROSITE" id="PS50967"/>
    </source>
</evidence>
<dbReference type="SMART" id="SM00341">
    <property type="entry name" value="HRDC"/>
    <property type="match status" value="1"/>
</dbReference>